<organism evidence="1 2">
    <name type="scientific">Pleuronectes platessa</name>
    <name type="common">European plaice</name>
    <dbReference type="NCBI Taxonomy" id="8262"/>
    <lineage>
        <taxon>Eukaryota</taxon>
        <taxon>Metazoa</taxon>
        <taxon>Chordata</taxon>
        <taxon>Craniata</taxon>
        <taxon>Vertebrata</taxon>
        <taxon>Euteleostomi</taxon>
        <taxon>Actinopterygii</taxon>
        <taxon>Neopterygii</taxon>
        <taxon>Teleostei</taxon>
        <taxon>Neoteleostei</taxon>
        <taxon>Acanthomorphata</taxon>
        <taxon>Carangaria</taxon>
        <taxon>Pleuronectiformes</taxon>
        <taxon>Pleuronectoidei</taxon>
        <taxon>Pleuronectidae</taxon>
        <taxon>Pleuronectes</taxon>
    </lineage>
</organism>
<proteinExistence type="predicted"/>
<dbReference type="Proteomes" id="UP001153269">
    <property type="component" value="Unassembled WGS sequence"/>
</dbReference>
<comment type="caution">
    <text evidence="1">The sequence shown here is derived from an EMBL/GenBank/DDBJ whole genome shotgun (WGS) entry which is preliminary data.</text>
</comment>
<sequence>MKTLSTDGAANIQGEEDEDSLMDQEEVDLFIKHHLRSRLQDHLEALMLMAMEKQILMNLDSDHCMWHEATYWRKFIPGLPGVGGVVSNVRAISVSKSFTANEVTVHSLLPPPVSPHLPPPAREISVVLLSVGCHLCPNGEGRV</sequence>
<dbReference type="EMBL" id="CADEAL010000824">
    <property type="protein sequence ID" value="CAB1425677.1"/>
    <property type="molecule type" value="Genomic_DNA"/>
</dbReference>
<evidence type="ECO:0000313" key="2">
    <source>
        <dbReference type="Proteomes" id="UP001153269"/>
    </source>
</evidence>
<dbReference type="AlphaFoldDB" id="A0A9N7U7Q1"/>
<reference evidence="1" key="1">
    <citation type="submission" date="2020-03" db="EMBL/GenBank/DDBJ databases">
        <authorList>
            <person name="Weist P."/>
        </authorList>
    </citation>
    <scope>NUCLEOTIDE SEQUENCE</scope>
</reference>
<gene>
    <name evidence="1" type="ORF">PLEPLA_LOCUS13609</name>
</gene>
<keyword evidence="2" id="KW-1185">Reference proteome</keyword>
<protein>
    <submittedName>
        <fullName evidence="1">Uncharacterized protein</fullName>
    </submittedName>
</protein>
<name>A0A9N7U7Q1_PLEPL</name>
<accession>A0A9N7U7Q1</accession>
<evidence type="ECO:0000313" key="1">
    <source>
        <dbReference type="EMBL" id="CAB1425677.1"/>
    </source>
</evidence>